<dbReference type="InterPro" id="IPR036047">
    <property type="entry name" value="F-box-like_dom_sf"/>
</dbReference>
<dbReference type="VEuPathDB" id="FungiDB:PHYBLDRAFT_139150"/>
<dbReference type="PROSITE" id="PS50181">
    <property type="entry name" value="FBOX"/>
    <property type="match status" value="1"/>
</dbReference>
<dbReference type="OrthoDB" id="2243238at2759"/>
<gene>
    <name evidence="2" type="ORF">PHYBLDRAFT_139150</name>
</gene>
<dbReference type="Gene3D" id="1.20.1280.50">
    <property type="match status" value="1"/>
</dbReference>
<dbReference type="Gene3D" id="3.80.10.10">
    <property type="entry name" value="Ribonuclease Inhibitor"/>
    <property type="match status" value="1"/>
</dbReference>
<dbReference type="InParanoid" id="A0A167Q5S9"/>
<dbReference type="RefSeq" id="XP_018297156.1">
    <property type="nucleotide sequence ID" value="XM_018430169.1"/>
</dbReference>
<evidence type="ECO:0000259" key="1">
    <source>
        <dbReference type="PROSITE" id="PS50181"/>
    </source>
</evidence>
<dbReference type="InterPro" id="IPR001810">
    <property type="entry name" value="F-box_dom"/>
</dbReference>
<organism evidence="2 3">
    <name type="scientific">Phycomyces blakesleeanus (strain ATCC 8743b / DSM 1359 / FGSC 10004 / NBRC 33097 / NRRL 1555)</name>
    <dbReference type="NCBI Taxonomy" id="763407"/>
    <lineage>
        <taxon>Eukaryota</taxon>
        <taxon>Fungi</taxon>
        <taxon>Fungi incertae sedis</taxon>
        <taxon>Mucoromycota</taxon>
        <taxon>Mucoromycotina</taxon>
        <taxon>Mucoromycetes</taxon>
        <taxon>Mucorales</taxon>
        <taxon>Phycomycetaceae</taxon>
        <taxon>Phycomyces</taxon>
    </lineage>
</organism>
<reference evidence="3" key="1">
    <citation type="submission" date="2015-06" db="EMBL/GenBank/DDBJ databases">
        <title>Expansion of signal transduction pathways in fungi by whole-genome duplication.</title>
        <authorList>
            <consortium name="DOE Joint Genome Institute"/>
            <person name="Corrochano L.M."/>
            <person name="Kuo A."/>
            <person name="Marcet-Houben M."/>
            <person name="Polaino S."/>
            <person name="Salamov A."/>
            <person name="Villalobos J.M."/>
            <person name="Alvarez M.I."/>
            <person name="Avalos J."/>
            <person name="Benito E.P."/>
            <person name="Benoit I."/>
            <person name="Burger G."/>
            <person name="Camino L.P."/>
            <person name="Canovas D."/>
            <person name="Cerda-Olmedo E."/>
            <person name="Cheng J.-F."/>
            <person name="Dominguez A."/>
            <person name="Elias M."/>
            <person name="Eslava A.P."/>
            <person name="Glaser F."/>
            <person name="Grimwood J."/>
            <person name="Gutierrez G."/>
            <person name="Heitman J."/>
            <person name="Henrissat B."/>
            <person name="Iturriaga E.A."/>
            <person name="Lang B.F."/>
            <person name="Lavin J.L."/>
            <person name="Lee S."/>
            <person name="Li W."/>
            <person name="Lindquist E."/>
            <person name="Lopez-Garcia S."/>
            <person name="Luque E.M."/>
            <person name="Marcos A.T."/>
            <person name="Martin J."/>
            <person name="McCluskey K."/>
            <person name="Medina H.R."/>
            <person name="Miralles-Duran A."/>
            <person name="Miyazaki A."/>
            <person name="Munoz-Torres E."/>
            <person name="Oguiza J.A."/>
            <person name="Ohm R."/>
            <person name="Olmedo M."/>
            <person name="Orejas M."/>
            <person name="Ortiz-Castellanos L."/>
            <person name="Pisabarro A.G."/>
            <person name="Rodriguez-Romero J."/>
            <person name="Ruiz-Herrera J."/>
            <person name="Ruiz-Vazquez R."/>
            <person name="Sanz C."/>
            <person name="Schackwitz W."/>
            <person name="Schmutz J."/>
            <person name="Shahriari M."/>
            <person name="Shelest E."/>
            <person name="Silva-Franco F."/>
            <person name="Soanes D."/>
            <person name="Syed K."/>
            <person name="Tagua V.G."/>
            <person name="Talbot N.J."/>
            <person name="Thon M."/>
            <person name="De vries R.P."/>
            <person name="Wiebenga A."/>
            <person name="Yadav J.S."/>
            <person name="Braun E.L."/>
            <person name="Baker S."/>
            <person name="Garre V."/>
            <person name="Horwitz B."/>
            <person name="Torres-Martinez S."/>
            <person name="Idnurm A."/>
            <person name="Herrera-Estrella A."/>
            <person name="Gabaldon T."/>
            <person name="Grigoriev I.V."/>
        </authorList>
    </citation>
    <scope>NUCLEOTIDE SEQUENCE [LARGE SCALE GENOMIC DNA]</scope>
    <source>
        <strain evidence="3">NRRL 1555(-)</strain>
    </source>
</reference>
<dbReference type="EMBL" id="KV440972">
    <property type="protein sequence ID" value="OAD79116.1"/>
    <property type="molecule type" value="Genomic_DNA"/>
</dbReference>
<dbReference type="InterPro" id="IPR032675">
    <property type="entry name" value="LRR_dom_sf"/>
</dbReference>
<dbReference type="SUPFAM" id="SSF81383">
    <property type="entry name" value="F-box domain"/>
    <property type="match status" value="1"/>
</dbReference>
<accession>A0A167Q5S9</accession>
<keyword evidence="3" id="KW-1185">Reference proteome</keyword>
<protein>
    <recommendedName>
        <fullName evidence="1">F-box domain-containing protein</fullName>
    </recommendedName>
</protein>
<dbReference type="Pfam" id="PF12937">
    <property type="entry name" value="F-box-like"/>
    <property type="match status" value="1"/>
</dbReference>
<evidence type="ECO:0000313" key="2">
    <source>
        <dbReference type="EMBL" id="OAD79116.1"/>
    </source>
</evidence>
<dbReference type="Proteomes" id="UP000077315">
    <property type="component" value="Unassembled WGS sequence"/>
</dbReference>
<feature type="domain" description="F-box" evidence="1">
    <location>
        <begin position="1"/>
        <end position="44"/>
    </location>
</feature>
<dbReference type="AlphaFoldDB" id="A0A167Q5S9"/>
<proteinExistence type="predicted"/>
<dbReference type="GeneID" id="28991075"/>
<name>A0A167Q5S9_PHYB8</name>
<evidence type="ECO:0000313" key="3">
    <source>
        <dbReference type="Proteomes" id="UP000077315"/>
    </source>
</evidence>
<dbReference type="SUPFAM" id="SSF52047">
    <property type="entry name" value="RNI-like"/>
    <property type="match status" value="1"/>
</dbReference>
<sequence length="615" mass="71659">MFIQLPCEILANIARFMLQIDKLQCSLVCKSWCRPFQESLWKTLEVKTTNKINEICRSPNNQSIYRDNGHLVQTILLGNSICVKEKELLTMQRHFTNLRYLNIPCGGLNRTEFGGTTKWELWRSLTDLRIHIPYIRTGEKKRIMSIIPNLPCLRRLEFEDDGWDNRSLYTFQDLEQIHSYLPRLTCLDMCIKLEPIPMSIMDQIECVSPAIHLTKTMFAIRHVDITWLYYFSVKYPSMDSLRWRIKYHYILPKVDMVKVTEMLSERSCIFPCLKKIDFEEASGLSVPDSVFLNMFSKFPGTIDHFHYTLNGKNVKSLQVSTLSSRFQKNWAASLKSLFFTFPESSFSSSEERISFGMLPVLVNLRVKLLSGYVELDLLLKNCPAMKKLYLEAGKVTFSTIFPQNVSRHGLQEIELDSMEVHSDIYRHISNCCRELSSMRVRNIRMEDTDSSEFKSIYLDMPYTRLKMLNLVRFRLSHQTYDKQCLHYTHLNRIQLLTIEQTGPITRPIDSLPDENNQRNMAATSWFHQYRVNAHPSIERAVWMLGEEETRVAEFYFSSASSGVSQRVEDPNTARDCFGLVDKSSWKDDLLRGYIKLRCKSVAVCNIDGTIFYGGV</sequence>